<keyword evidence="10" id="KW-0067">ATP-binding</keyword>
<dbReference type="CDD" id="cd14066">
    <property type="entry name" value="STKc_IRAK"/>
    <property type="match status" value="1"/>
</dbReference>
<evidence type="ECO:0000259" key="21">
    <source>
        <dbReference type="PROSITE" id="PS51473"/>
    </source>
</evidence>
<evidence type="ECO:0000256" key="8">
    <source>
        <dbReference type="ARBA" id="ARBA00022741"/>
    </source>
</evidence>
<keyword evidence="3" id="KW-0597">Phosphoprotein</keyword>
<evidence type="ECO:0000256" key="16">
    <source>
        <dbReference type="ARBA" id="ARBA00047951"/>
    </source>
</evidence>
<organism evidence="22 23">
    <name type="scientific">Cinchona calisaya</name>
    <dbReference type="NCBI Taxonomy" id="153742"/>
    <lineage>
        <taxon>Eukaryota</taxon>
        <taxon>Viridiplantae</taxon>
        <taxon>Streptophyta</taxon>
        <taxon>Embryophyta</taxon>
        <taxon>Tracheophyta</taxon>
        <taxon>Spermatophyta</taxon>
        <taxon>Magnoliopsida</taxon>
        <taxon>eudicotyledons</taxon>
        <taxon>Gunneridae</taxon>
        <taxon>Pentapetalae</taxon>
        <taxon>asterids</taxon>
        <taxon>lamiids</taxon>
        <taxon>Gentianales</taxon>
        <taxon>Rubiaceae</taxon>
        <taxon>Cinchonoideae</taxon>
        <taxon>Cinchoneae</taxon>
        <taxon>Cinchona</taxon>
    </lineage>
</organism>
<accession>A0ABD2ZRN4</accession>
<evidence type="ECO:0000256" key="12">
    <source>
        <dbReference type="ARBA" id="ARBA00023136"/>
    </source>
</evidence>
<evidence type="ECO:0000256" key="6">
    <source>
        <dbReference type="ARBA" id="ARBA00022729"/>
    </source>
</evidence>
<dbReference type="InterPro" id="IPR038408">
    <property type="entry name" value="GNK2_sf"/>
</dbReference>
<dbReference type="Pfam" id="PF07714">
    <property type="entry name" value="PK_Tyr_Ser-Thr"/>
    <property type="match status" value="1"/>
</dbReference>
<keyword evidence="7" id="KW-0677">Repeat</keyword>
<reference evidence="22 23" key="1">
    <citation type="submission" date="2024-11" db="EMBL/GenBank/DDBJ databases">
        <title>A near-complete genome assembly of Cinchona calisaya.</title>
        <authorList>
            <person name="Lian D.C."/>
            <person name="Zhao X.W."/>
            <person name="Wei L."/>
        </authorList>
    </citation>
    <scope>NUCLEOTIDE SEQUENCE [LARGE SCALE GENOMIC DNA]</scope>
    <source>
        <tissue evidence="22">Nenye</tissue>
    </source>
</reference>
<evidence type="ECO:0000256" key="9">
    <source>
        <dbReference type="ARBA" id="ARBA00022777"/>
    </source>
</evidence>
<evidence type="ECO:0000313" key="22">
    <source>
        <dbReference type="EMBL" id="KAL3522074.1"/>
    </source>
</evidence>
<evidence type="ECO:0000256" key="17">
    <source>
        <dbReference type="SAM" id="MobiDB-lite"/>
    </source>
</evidence>
<evidence type="ECO:0000256" key="18">
    <source>
        <dbReference type="SAM" id="Phobius"/>
    </source>
</evidence>
<dbReference type="InterPro" id="IPR000719">
    <property type="entry name" value="Prot_kinase_dom"/>
</dbReference>
<dbReference type="GO" id="GO:0005524">
    <property type="term" value="F:ATP binding"/>
    <property type="evidence" value="ECO:0007669"/>
    <property type="project" value="UniProtKB-KW"/>
</dbReference>
<keyword evidence="12 18" id="KW-0472">Membrane</keyword>
<keyword evidence="9" id="KW-0418">Kinase</keyword>
<comment type="catalytic activity">
    <reaction evidence="16">
        <text>L-threonyl-[protein] + ATP = O-phospho-L-threonyl-[protein] + ADP + H(+)</text>
        <dbReference type="Rhea" id="RHEA:46608"/>
        <dbReference type="Rhea" id="RHEA-COMP:11060"/>
        <dbReference type="Rhea" id="RHEA-COMP:11605"/>
        <dbReference type="ChEBI" id="CHEBI:15378"/>
        <dbReference type="ChEBI" id="CHEBI:30013"/>
        <dbReference type="ChEBI" id="CHEBI:30616"/>
        <dbReference type="ChEBI" id="CHEBI:61977"/>
        <dbReference type="ChEBI" id="CHEBI:456216"/>
    </reaction>
</comment>
<dbReference type="Proteomes" id="UP001630127">
    <property type="component" value="Unassembled WGS sequence"/>
</dbReference>
<dbReference type="Gene3D" id="1.10.510.10">
    <property type="entry name" value="Transferase(Phosphotransferase) domain 1"/>
    <property type="match status" value="1"/>
</dbReference>
<evidence type="ECO:0000256" key="14">
    <source>
        <dbReference type="ARBA" id="ARBA00023180"/>
    </source>
</evidence>
<dbReference type="GO" id="GO:0004674">
    <property type="term" value="F:protein serine/threonine kinase activity"/>
    <property type="evidence" value="ECO:0007669"/>
    <property type="project" value="UniProtKB-KW"/>
</dbReference>
<dbReference type="Pfam" id="PF01657">
    <property type="entry name" value="Stress-antifung"/>
    <property type="match status" value="2"/>
</dbReference>
<feature type="transmembrane region" description="Helical" evidence="18">
    <location>
        <begin position="292"/>
        <end position="315"/>
    </location>
</feature>
<dbReference type="PROSITE" id="PS00108">
    <property type="entry name" value="PROTEIN_KINASE_ST"/>
    <property type="match status" value="1"/>
</dbReference>
<dbReference type="Gene3D" id="3.30.430.20">
    <property type="entry name" value="Gnk2 domain, C-X8-C-X2-C motif"/>
    <property type="match status" value="2"/>
</dbReference>
<dbReference type="FunFam" id="3.30.430.20:FF:000003">
    <property type="entry name" value="Cysteine-rich RLK (RECEPTOR-like protein kinase) 10"/>
    <property type="match status" value="1"/>
</dbReference>
<dbReference type="PROSITE" id="PS51473">
    <property type="entry name" value="GNK2"/>
    <property type="match status" value="2"/>
</dbReference>
<dbReference type="SUPFAM" id="SSF56112">
    <property type="entry name" value="Protein kinase-like (PK-like)"/>
    <property type="match status" value="1"/>
</dbReference>
<name>A0ABD2ZRN4_9GENT</name>
<dbReference type="Gene3D" id="3.30.200.20">
    <property type="entry name" value="Phosphorylase Kinase, domain 1"/>
    <property type="match status" value="1"/>
</dbReference>
<dbReference type="FunFam" id="1.10.510.10:FF:000129">
    <property type="entry name" value="cysteine-rich receptor-like protein kinase 10"/>
    <property type="match status" value="1"/>
</dbReference>
<dbReference type="AlphaFoldDB" id="A0ABD2ZRN4"/>
<keyword evidence="14" id="KW-0325">Glycoprotein</keyword>
<evidence type="ECO:0000256" key="19">
    <source>
        <dbReference type="SAM" id="SignalP"/>
    </source>
</evidence>
<feature type="region of interest" description="Disordered" evidence="17">
    <location>
        <begin position="262"/>
        <end position="284"/>
    </location>
</feature>
<evidence type="ECO:0000256" key="1">
    <source>
        <dbReference type="ARBA" id="ARBA00004167"/>
    </source>
</evidence>
<comment type="catalytic activity">
    <reaction evidence="15">
        <text>L-seryl-[protein] + ATP = O-phospho-L-seryl-[protein] + ADP + H(+)</text>
        <dbReference type="Rhea" id="RHEA:17989"/>
        <dbReference type="Rhea" id="RHEA-COMP:9863"/>
        <dbReference type="Rhea" id="RHEA-COMP:11604"/>
        <dbReference type="ChEBI" id="CHEBI:15378"/>
        <dbReference type="ChEBI" id="CHEBI:29999"/>
        <dbReference type="ChEBI" id="CHEBI:30616"/>
        <dbReference type="ChEBI" id="CHEBI:83421"/>
        <dbReference type="ChEBI" id="CHEBI:456216"/>
    </reaction>
</comment>
<sequence length="682" mass="75556">MISRNMLIVFCLLCLLNFDLRLINAAGPLGQYCVNTTYNPNTTTGRTYETNLNFLLSTLSSNASQATTNGFNNFTAGNDPSNRVYGLFMCRGDVNTDACAECVANASREIVQLCQDQRIAIIWYDNCLLRYSNESMFTRADQNIILTMQNPQNASDPDRFNQVLGNMMDKIANQAANDRSGKKFSVEEANYSPFQRKIYALGQCTPDVSSDDCESCLTNCISIIPRCCNDRQGGRVLFPSCNIRFEVYKFYNSVTPAPAPAPILSLSPPPPSPSPPTATSTRDNGGISKRTIVAIAAPVVAVVAIAAFVLAFCIARRSRKQYDVIFETTVDASEISMVESLQYNFNEVQAATNNFALGNRIGEGGFGPVYKGTLPNGQVIAVKRLSRSSAQGVNEFKNEIALVAKLQHRNLVRLLGFCLEGEEKLLIYEFVQNKSLDYFLFDPQKQQLLDWSRRYKIIGGIARGLLYLHEDSRLKIVHRDLKVSNVLLDENMNAKIADFGMARIFGIDQSEGNTSKIAGTFGYMAPEYAMHGLFSAKSDVYSFGVLLLEIVSGKKNSNFYQTNGADDLLSYAWRQWRDGTPLALVDPSTGDSYARNEVIQSIHIGLLCVQEDVEQRPTMASVVLMLNSYSITLPTPNPPAFFGRSRTQSLPKELPESDKSTSTKSVPEPSLNEVSITELYPR</sequence>
<dbReference type="GO" id="GO:0006979">
    <property type="term" value="P:response to oxidative stress"/>
    <property type="evidence" value="ECO:0007669"/>
    <property type="project" value="UniProtKB-ARBA"/>
</dbReference>
<dbReference type="EMBL" id="JBJUIK010000007">
    <property type="protein sequence ID" value="KAL3522074.1"/>
    <property type="molecule type" value="Genomic_DNA"/>
</dbReference>
<evidence type="ECO:0000256" key="3">
    <source>
        <dbReference type="ARBA" id="ARBA00022553"/>
    </source>
</evidence>
<keyword evidence="13" id="KW-0675">Receptor</keyword>
<evidence type="ECO:0000313" key="23">
    <source>
        <dbReference type="Proteomes" id="UP001630127"/>
    </source>
</evidence>
<comment type="caution">
    <text evidence="22">The sequence shown here is derived from an EMBL/GenBank/DDBJ whole genome shotgun (WGS) entry which is preliminary data.</text>
</comment>
<evidence type="ECO:0000259" key="20">
    <source>
        <dbReference type="PROSITE" id="PS50011"/>
    </source>
</evidence>
<feature type="region of interest" description="Disordered" evidence="17">
    <location>
        <begin position="640"/>
        <end position="682"/>
    </location>
</feature>
<keyword evidence="23" id="KW-1185">Reference proteome</keyword>
<keyword evidence="2" id="KW-0723">Serine/threonine-protein kinase</keyword>
<feature type="chain" id="PRO_5044866164" description="Cysteine-rich receptor-like protein kinase 10" evidence="19">
    <location>
        <begin position="26"/>
        <end position="682"/>
    </location>
</feature>
<dbReference type="GO" id="GO:0016020">
    <property type="term" value="C:membrane"/>
    <property type="evidence" value="ECO:0007669"/>
    <property type="project" value="UniProtKB-SubCell"/>
</dbReference>
<keyword evidence="5 18" id="KW-0812">Transmembrane</keyword>
<protein>
    <recommendedName>
        <fullName evidence="24">Cysteine-rich receptor-like protein kinase 10</fullName>
    </recommendedName>
</protein>
<evidence type="ECO:0000256" key="2">
    <source>
        <dbReference type="ARBA" id="ARBA00022527"/>
    </source>
</evidence>
<dbReference type="CDD" id="cd23509">
    <property type="entry name" value="Gnk2-like"/>
    <property type="match status" value="2"/>
</dbReference>
<evidence type="ECO:0008006" key="24">
    <source>
        <dbReference type="Google" id="ProtNLM"/>
    </source>
</evidence>
<feature type="domain" description="Protein kinase" evidence="20">
    <location>
        <begin position="355"/>
        <end position="630"/>
    </location>
</feature>
<keyword evidence="8" id="KW-0547">Nucleotide-binding</keyword>
<dbReference type="PROSITE" id="PS50011">
    <property type="entry name" value="PROTEIN_KINASE_DOM"/>
    <property type="match status" value="1"/>
</dbReference>
<keyword evidence="4" id="KW-0808">Transferase</keyword>
<dbReference type="InterPro" id="IPR001245">
    <property type="entry name" value="Ser-Thr/Tyr_kinase_cat_dom"/>
</dbReference>
<proteinExistence type="predicted"/>
<gene>
    <name evidence="22" type="ORF">ACH5RR_014908</name>
</gene>
<dbReference type="FunFam" id="3.30.430.20:FF:000002">
    <property type="entry name" value="Cysteine-rich receptor-like protein kinase 10"/>
    <property type="match status" value="1"/>
</dbReference>
<feature type="signal peptide" evidence="19">
    <location>
        <begin position="1"/>
        <end position="25"/>
    </location>
</feature>
<dbReference type="InterPro" id="IPR008271">
    <property type="entry name" value="Ser/Thr_kinase_AS"/>
</dbReference>
<dbReference type="PANTHER" id="PTHR27002:SF1050">
    <property type="entry name" value="CYSTEINE-RICH RECEPTOR-LIKE PROTEIN KINASE 5"/>
    <property type="match status" value="1"/>
</dbReference>
<feature type="domain" description="Gnk2-homologous" evidence="21">
    <location>
        <begin position="142"/>
        <end position="250"/>
    </location>
</feature>
<feature type="compositionally biased region" description="Pro residues" evidence="17">
    <location>
        <begin position="262"/>
        <end position="276"/>
    </location>
</feature>
<evidence type="ECO:0000256" key="4">
    <source>
        <dbReference type="ARBA" id="ARBA00022679"/>
    </source>
</evidence>
<dbReference type="FunFam" id="3.30.200.20:FF:000142">
    <property type="entry name" value="Cysteine-rich receptor-like protein kinase 10"/>
    <property type="match status" value="1"/>
</dbReference>
<evidence type="ECO:0000256" key="10">
    <source>
        <dbReference type="ARBA" id="ARBA00022840"/>
    </source>
</evidence>
<feature type="domain" description="Gnk2-homologous" evidence="21">
    <location>
        <begin position="30"/>
        <end position="136"/>
    </location>
</feature>
<dbReference type="InterPro" id="IPR002902">
    <property type="entry name" value="GNK2"/>
</dbReference>
<comment type="subcellular location">
    <subcellularLocation>
        <location evidence="1">Membrane</location>
        <topology evidence="1">Single-pass membrane protein</topology>
    </subcellularLocation>
</comment>
<keyword evidence="6 19" id="KW-0732">Signal</keyword>
<evidence type="ECO:0000256" key="5">
    <source>
        <dbReference type="ARBA" id="ARBA00022692"/>
    </source>
</evidence>
<evidence type="ECO:0000256" key="13">
    <source>
        <dbReference type="ARBA" id="ARBA00023170"/>
    </source>
</evidence>
<dbReference type="InterPro" id="IPR011009">
    <property type="entry name" value="Kinase-like_dom_sf"/>
</dbReference>
<dbReference type="SMART" id="SM00220">
    <property type="entry name" value="S_TKc"/>
    <property type="match status" value="1"/>
</dbReference>
<evidence type="ECO:0000256" key="11">
    <source>
        <dbReference type="ARBA" id="ARBA00022989"/>
    </source>
</evidence>
<evidence type="ECO:0000256" key="15">
    <source>
        <dbReference type="ARBA" id="ARBA00047558"/>
    </source>
</evidence>
<dbReference type="PANTHER" id="PTHR27002">
    <property type="entry name" value="RECEPTOR-LIKE SERINE/THREONINE-PROTEIN KINASE SD1-8"/>
    <property type="match status" value="1"/>
</dbReference>
<keyword evidence="11 18" id="KW-1133">Transmembrane helix</keyword>
<evidence type="ECO:0000256" key="7">
    <source>
        <dbReference type="ARBA" id="ARBA00022737"/>
    </source>
</evidence>